<reference evidence="2 3" key="1">
    <citation type="submission" date="2021-06" db="EMBL/GenBank/DDBJ databases">
        <title>Caerostris darwini draft genome.</title>
        <authorList>
            <person name="Kono N."/>
            <person name="Arakawa K."/>
        </authorList>
    </citation>
    <scope>NUCLEOTIDE SEQUENCE [LARGE SCALE GENOMIC DNA]</scope>
</reference>
<proteinExistence type="predicted"/>
<protein>
    <submittedName>
        <fullName evidence="2">Uncharacterized protein</fullName>
    </submittedName>
</protein>
<feature type="compositionally biased region" description="Basic and acidic residues" evidence="1">
    <location>
        <begin position="1"/>
        <end position="13"/>
    </location>
</feature>
<accession>A0AAV4TT24</accession>
<dbReference type="AlphaFoldDB" id="A0AAV4TT24"/>
<comment type="caution">
    <text evidence="2">The sequence shown here is derived from an EMBL/GenBank/DDBJ whole genome shotgun (WGS) entry which is preliminary data.</text>
</comment>
<name>A0AAV4TT24_9ARAC</name>
<evidence type="ECO:0000313" key="3">
    <source>
        <dbReference type="Proteomes" id="UP001054837"/>
    </source>
</evidence>
<sequence length="127" mass="13687">MGKPTRDRLEQLPHEGPQNRSLTLLVGFSAGATRITKSPPSQKYLAYVCKQDISLMTAFLKNRGAFYNPGTTGMTPLFGSSPQGSQEVIKAKRGGLAGQDQVPDLGLECPNPPFMKITRGSIVKPPT</sequence>
<evidence type="ECO:0000313" key="2">
    <source>
        <dbReference type="EMBL" id="GIY49375.1"/>
    </source>
</evidence>
<organism evidence="2 3">
    <name type="scientific">Caerostris darwini</name>
    <dbReference type="NCBI Taxonomy" id="1538125"/>
    <lineage>
        <taxon>Eukaryota</taxon>
        <taxon>Metazoa</taxon>
        <taxon>Ecdysozoa</taxon>
        <taxon>Arthropoda</taxon>
        <taxon>Chelicerata</taxon>
        <taxon>Arachnida</taxon>
        <taxon>Araneae</taxon>
        <taxon>Araneomorphae</taxon>
        <taxon>Entelegynae</taxon>
        <taxon>Araneoidea</taxon>
        <taxon>Araneidae</taxon>
        <taxon>Caerostris</taxon>
    </lineage>
</organism>
<feature type="region of interest" description="Disordered" evidence="1">
    <location>
        <begin position="1"/>
        <end position="20"/>
    </location>
</feature>
<dbReference type="Proteomes" id="UP001054837">
    <property type="component" value="Unassembled WGS sequence"/>
</dbReference>
<keyword evidence="3" id="KW-1185">Reference proteome</keyword>
<evidence type="ECO:0000256" key="1">
    <source>
        <dbReference type="SAM" id="MobiDB-lite"/>
    </source>
</evidence>
<dbReference type="EMBL" id="BPLQ01010221">
    <property type="protein sequence ID" value="GIY49375.1"/>
    <property type="molecule type" value="Genomic_DNA"/>
</dbReference>
<gene>
    <name evidence="2" type="ORF">CDAR_600621</name>
</gene>